<evidence type="ECO:0000313" key="4">
    <source>
        <dbReference type="Proteomes" id="UP000030686"/>
    </source>
</evidence>
<evidence type="ECO:0000256" key="1">
    <source>
        <dbReference type="SAM" id="MobiDB-lite"/>
    </source>
</evidence>
<evidence type="ECO:0000259" key="2">
    <source>
        <dbReference type="Pfam" id="PF23549"/>
    </source>
</evidence>
<feature type="domain" description="GRF-like zinc ribbon" evidence="2">
    <location>
        <begin position="13"/>
        <end position="50"/>
    </location>
</feature>
<gene>
    <name evidence="3" type="ORF">PROQFM164_S04g000204</name>
</gene>
<dbReference type="EMBL" id="HG792018">
    <property type="protein sequence ID" value="CDM35323.1"/>
    <property type="molecule type" value="Genomic_DNA"/>
</dbReference>
<sequence length="125" mass="13636">MAIQLQRQEQSLKCEQCGLPAVSLSTSPSSNDAGSQAYYKCVPCNRFLGPCPRNTSGASQYGDSDSESSGSEDHVPRGLPIISTKKQKSNPHPAPEFDEDWEANCSPGFMVSRFKAQGREVLLWP</sequence>
<dbReference type="AlphaFoldDB" id="W6QF06"/>
<dbReference type="Proteomes" id="UP000030686">
    <property type="component" value="Unassembled WGS sequence"/>
</dbReference>
<keyword evidence="4" id="KW-1185">Reference proteome</keyword>
<proteinExistence type="predicted"/>
<dbReference type="OrthoDB" id="4313887at2759"/>
<name>W6QF06_PENRF</name>
<evidence type="ECO:0000313" key="3">
    <source>
        <dbReference type="EMBL" id="CDM35323.1"/>
    </source>
</evidence>
<dbReference type="InterPro" id="IPR056444">
    <property type="entry name" value="Zn_ribbon_GRF_2"/>
</dbReference>
<protein>
    <submittedName>
        <fullName evidence="3">Genomic scaffold, ProqFM164S04</fullName>
    </submittedName>
</protein>
<dbReference type="Pfam" id="PF23549">
    <property type="entry name" value="Zn_ribbon_GRF_2"/>
    <property type="match status" value="1"/>
</dbReference>
<feature type="region of interest" description="Disordered" evidence="1">
    <location>
        <begin position="55"/>
        <end position="100"/>
    </location>
</feature>
<organism evidence="3 4">
    <name type="scientific">Penicillium roqueforti (strain FM164)</name>
    <dbReference type="NCBI Taxonomy" id="1365484"/>
    <lineage>
        <taxon>Eukaryota</taxon>
        <taxon>Fungi</taxon>
        <taxon>Dikarya</taxon>
        <taxon>Ascomycota</taxon>
        <taxon>Pezizomycotina</taxon>
        <taxon>Eurotiomycetes</taxon>
        <taxon>Eurotiomycetidae</taxon>
        <taxon>Eurotiales</taxon>
        <taxon>Aspergillaceae</taxon>
        <taxon>Penicillium</taxon>
    </lineage>
</organism>
<reference evidence="3" key="1">
    <citation type="journal article" date="2014" name="Nat. Commun.">
        <title>Multiple recent horizontal transfers of a large genomic region in cheese making fungi.</title>
        <authorList>
            <person name="Cheeseman K."/>
            <person name="Ropars J."/>
            <person name="Renault P."/>
            <person name="Dupont J."/>
            <person name="Gouzy J."/>
            <person name="Branca A."/>
            <person name="Abraham A.L."/>
            <person name="Ceppi M."/>
            <person name="Conseiller E."/>
            <person name="Debuchy R."/>
            <person name="Malagnac F."/>
            <person name="Goarin A."/>
            <person name="Silar P."/>
            <person name="Lacoste S."/>
            <person name="Sallet E."/>
            <person name="Bensimon A."/>
            <person name="Giraud T."/>
            <person name="Brygoo Y."/>
        </authorList>
    </citation>
    <scope>NUCLEOTIDE SEQUENCE [LARGE SCALE GENOMIC DNA]</scope>
    <source>
        <strain evidence="3">FM164</strain>
    </source>
</reference>
<accession>W6QF06</accession>
<dbReference type="OMA" id="CPCADID"/>